<evidence type="ECO:0000256" key="1">
    <source>
        <dbReference type="SAM" id="MobiDB-lite"/>
    </source>
</evidence>
<dbReference type="EnsemblMetazoa" id="AFAF011826-RA">
    <property type="protein sequence ID" value="AFAF011826-PA"/>
    <property type="gene ID" value="AFAF011826"/>
</dbReference>
<dbReference type="AlphaFoldDB" id="A0A182QK14"/>
<accession>A0A182QK14</accession>
<dbReference type="PANTHER" id="PTHR31094:SF2">
    <property type="entry name" value="RIKEN CDNA 2310061I04 GENE"/>
    <property type="match status" value="1"/>
</dbReference>
<name>A0A182QK14_9DIPT</name>
<feature type="region of interest" description="Disordered" evidence="1">
    <location>
        <begin position="106"/>
        <end position="130"/>
    </location>
</feature>
<dbReference type="Proteomes" id="UP000075886">
    <property type="component" value="Unassembled WGS sequence"/>
</dbReference>
<dbReference type="EMBL" id="AXCN02001414">
    <property type="status" value="NOT_ANNOTATED_CDS"/>
    <property type="molecule type" value="Genomic_DNA"/>
</dbReference>
<evidence type="ECO:0000313" key="2">
    <source>
        <dbReference type="EnsemblMetazoa" id="AFAF011826-PA"/>
    </source>
</evidence>
<dbReference type="VEuPathDB" id="VectorBase:AFAF011826"/>
<sequence length="309" mass="34427">MHTLFTSAISLFGALIMANCLRSLLVRSGHSFRAGSMLTARPYSVCTGGGGCAERHRTATLANATAFTAKPTRHGAYHPHAFATIDAFETGRHLALYSEPAQEHPVRYSSEGAGSTPSSTTGAAKENQPTEEQLQRVYHVLSQTLPKLFVQPLDYSIYSPNLIFENNIRGMRTEGLYHYVKQIALLRTVGHLKYAYVTFEILKITKHPEDATVRVRWRIRGISALKVMLQFWKYKLWKLKEIFEGQEAWYDGFSVLYVGSDGLVSKHVVDKIMPDDDTVKVVPKTIVSPKLALVVGLTADVYSTVSTMN</sequence>
<dbReference type="InterPro" id="IPR018790">
    <property type="entry name" value="DUF2358"/>
</dbReference>
<evidence type="ECO:0000313" key="3">
    <source>
        <dbReference type="Proteomes" id="UP000075886"/>
    </source>
</evidence>
<protein>
    <submittedName>
        <fullName evidence="2">Uncharacterized protein</fullName>
    </submittedName>
</protein>
<keyword evidence="3" id="KW-1185">Reference proteome</keyword>
<dbReference type="STRING" id="69004.A0A182QK14"/>
<dbReference type="PANTHER" id="PTHR31094">
    <property type="entry name" value="RIKEN CDNA 2310061I04 GENE"/>
    <property type="match status" value="1"/>
</dbReference>
<proteinExistence type="predicted"/>
<feature type="compositionally biased region" description="Polar residues" evidence="1">
    <location>
        <begin position="112"/>
        <end position="122"/>
    </location>
</feature>
<reference evidence="3" key="1">
    <citation type="submission" date="2014-01" db="EMBL/GenBank/DDBJ databases">
        <title>The Genome Sequence of Anopheles farauti FAR1 (V2).</title>
        <authorList>
            <consortium name="The Broad Institute Genomics Platform"/>
            <person name="Neafsey D.E."/>
            <person name="Besansky N."/>
            <person name="Howell P."/>
            <person name="Walton C."/>
            <person name="Young S.K."/>
            <person name="Zeng Q."/>
            <person name="Gargeya S."/>
            <person name="Fitzgerald M."/>
            <person name="Haas B."/>
            <person name="Abouelleil A."/>
            <person name="Allen A.W."/>
            <person name="Alvarado L."/>
            <person name="Arachchi H.M."/>
            <person name="Berlin A.M."/>
            <person name="Chapman S.B."/>
            <person name="Gainer-Dewar J."/>
            <person name="Goldberg J."/>
            <person name="Griggs A."/>
            <person name="Gujja S."/>
            <person name="Hansen M."/>
            <person name="Howarth C."/>
            <person name="Imamovic A."/>
            <person name="Ireland A."/>
            <person name="Larimer J."/>
            <person name="McCowan C."/>
            <person name="Murphy C."/>
            <person name="Pearson M."/>
            <person name="Poon T.W."/>
            <person name="Priest M."/>
            <person name="Roberts A."/>
            <person name="Saif S."/>
            <person name="Shea T."/>
            <person name="Sisk P."/>
            <person name="Sykes S."/>
            <person name="Wortman J."/>
            <person name="Nusbaum C."/>
            <person name="Birren B."/>
        </authorList>
    </citation>
    <scope>NUCLEOTIDE SEQUENCE [LARGE SCALE GENOMIC DNA]</scope>
    <source>
        <strain evidence="3">FAR1</strain>
    </source>
</reference>
<organism evidence="2 3">
    <name type="scientific">Anopheles farauti</name>
    <dbReference type="NCBI Taxonomy" id="69004"/>
    <lineage>
        <taxon>Eukaryota</taxon>
        <taxon>Metazoa</taxon>
        <taxon>Ecdysozoa</taxon>
        <taxon>Arthropoda</taxon>
        <taxon>Hexapoda</taxon>
        <taxon>Insecta</taxon>
        <taxon>Pterygota</taxon>
        <taxon>Neoptera</taxon>
        <taxon>Endopterygota</taxon>
        <taxon>Diptera</taxon>
        <taxon>Nematocera</taxon>
        <taxon>Culicoidea</taxon>
        <taxon>Culicidae</taxon>
        <taxon>Anophelinae</taxon>
        <taxon>Anopheles</taxon>
    </lineage>
</organism>
<dbReference type="Pfam" id="PF10184">
    <property type="entry name" value="DUF2358"/>
    <property type="match status" value="1"/>
</dbReference>
<reference evidence="2" key="2">
    <citation type="submission" date="2020-05" db="UniProtKB">
        <authorList>
            <consortium name="EnsemblMetazoa"/>
        </authorList>
    </citation>
    <scope>IDENTIFICATION</scope>
    <source>
        <strain evidence="2">FAR1</strain>
    </source>
</reference>